<dbReference type="InterPro" id="IPR001173">
    <property type="entry name" value="Glyco_trans_2-like"/>
</dbReference>
<proteinExistence type="inferred from homology"/>
<evidence type="ECO:0000313" key="12">
    <source>
        <dbReference type="Proteomes" id="UP001070238"/>
    </source>
</evidence>
<evidence type="ECO:0000256" key="7">
    <source>
        <dbReference type="ARBA" id="ARBA00037904"/>
    </source>
</evidence>
<evidence type="ECO:0000256" key="4">
    <source>
        <dbReference type="ARBA" id="ARBA00022679"/>
    </source>
</evidence>
<dbReference type="Gene3D" id="3.90.550.10">
    <property type="entry name" value="Spore Coat Polysaccharide Biosynthesis Protein SpsA, Chain A"/>
    <property type="match status" value="1"/>
</dbReference>
<keyword evidence="3 11" id="KW-0328">Glycosyltransferase</keyword>
<protein>
    <recommendedName>
        <fullName evidence="9">4,4'-diaponeurosporenoate glycosyltransferase</fullName>
    </recommendedName>
</protein>
<dbReference type="AlphaFoldDB" id="A0A9Q4GK90"/>
<evidence type="ECO:0000256" key="8">
    <source>
        <dbReference type="ARBA" id="ARBA00038120"/>
    </source>
</evidence>
<evidence type="ECO:0000256" key="6">
    <source>
        <dbReference type="ARBA" id="ARBA00037281"/>
    </source>
</evidence>
<dbReference type="PANTHER" id="PTHR43646">
    <property type="entry name" value="GLYCOSYLTRANSFERASE"/>
    <property type="match status" value="1"/>
</dbReference>
<evidence type="ECO:0000313" key="11">
    <source>
        <dbReference type="EMBL" id="MCX7537820.1"/>
    </source>
</evidence>
<keyword evidence="4 11" id="KW-0808">Transferase</keyword>
<comment type="function">
    <text evidence="6">Catalyzes the glycosylation of 4,4'-diaponeurosporenoate, i.e. the esterification of glucose at the C1'' position with the carboxyl group of 4,4'-diaponeurosporenic acid, to form glycosyl-4,4'-diaponeurosporenoate. This is a step in the biosynthesis of staphyloxanthin, an orange pigment present in most staphylococci strains.</text>
</comment>
<name>A0A9Q4GK90_9CORY</name>
<comment type="subcellular location">
    <subcellularLocation>
        <location evidence="1">Cell membrane</location>
    </subcellularLocation>
</comment>
<evidence type="ECO:0000256" key="1">
    <source>
        <dbReference type="ARBA" id="ARBA00004236"/>
    </source>
</evidence>
<keyword evidence="5" id="KW-0472">Membrane</keyword>
<dbReference type="GO" id="GO:0016757">
    <property type="term" value="F:glycosyltransferase activity"/>
    <property type="evidence" value="ECO:0007669"/>
    <property type="project" value="UniProtKB-KW"/>
</dbReference>
<dbReference type="Proteomes" id="UP001070238">
    <property type="component" value="Unassembled WGS sequence"/>
</dbReference>
<evidence type="ECO:0000256" key="2">
    <source>
        <dbReference type="ARBA" id="ARBA00022475"/>
    </source>
</evidence>
<feature type="domain" description="Glycosyltransferase 2-like" evidence="10">
    <location>
        <begin position="18"/>
        <end position="138"/>
    </location>
</feature>
<organism evidence="11 12">
    <name type="scientific">Corynebacterium antarcticum</name>
    <dbReference type="NCBI Taxonomy" id="2800405"/>
    <lineage>
        <taxon>Bacteria</taxon>
        <taxon>Bacillati</taxon>
        <taxon>Actinomycetota</taxon>
        <taxon>Actinomycetes</taxon>
        <taxon>Mycobacteriales</taxon>
        <taxon>Corynebacteriaceae</taxon>
        <taxon>Corynebacterium</taxon>
    </lineage>
</organism>
<keyword evidence="2" id="KW-1003">Cell membrane</keyword>
<dbReference type="EMBL" id="JAPMKX010000002">
    <property type="protein sequence ID" value="MCX7537820.1"/>
    <property type="molecule type" value="Genomic_DNA"/>
</dbReference>
<accession>A0A9Q4GK90</accession>
<sequence length="257" mass="27510">MMSPESPDRQEVGAQAISVVVPVGHDADLLRRCLDGLGRQTLPAREVIVVTDPGTPGEVSGVTAVHDVITVSGAPGVLPAWAGFDAASGPVLLRVNPRSTPAPDHLARLVSAWDRASARTPGFAVVGVSGPTRLEIPGWRGELLSGAYRRAHGASVGRILGHQPFYGMNYSLRRDWWCSVRRSVREAGARVSEDVHLSFAVRPGETIWYAPELCVAARPGPGLPGKVRDGVRTLAVNLLSESPATRRSDRMPAEDRR</sequence>
<dbReference type="InterPro" id="IPR029044">
    <property type="entry name" value="Nucleotide-diphossugar_trans"/>
</dbReference>
<dbReference type="Pfam" id="PF00535">
    <property type="entry name" value="Glycos_transf_2"/>
    <property type="match status" value="1"/>
</dbReference>
<comment type="pathway">
    <text evidence="7">Carotenoid biosynthesis; staphyloxanthin biosynthesis; staphyloxanthin from farnesyl diphosphate: step 4/5.</text>
</comment>
<evidence type="ECO:0000256" key="5">
    <source>
        <dbReference type="ARBA" id="ARBA00023136"/>
    </source>
</evidence>
<comment type="caution">
    <text evidence="11">The sequence shown here is derived from an EMBL/GenBank/DDBJ whole genome shotgun (WGS) entry which is preliminary data.</text>
</comment>
<evidence type="ECO:0000256" key="3">
    <source>
        <dbReference type="ARBA" id="ARBA00022676"/>
    </source>
</evidence>
<comment type="similarity">
    <text evidence="8">Belongs to the glycosyltransferase 2 family. CrtQ subfamily.</text>
</comment>
<dbReference type="PANTHER" id="PTHR43646:SF2">
    <property type="entry name" value="GLYCOSYLTRANSFERASE 2-LIKE DOMAIN-CONTAINING PROTEIN"/>
    <property type="match status" value="1"/>
</dbReference>
<evidence type="ECO:0000256" key="9">
    <source>
        <dbReference type="ARBA" id="ARBA00040345"/>
    </source>
</evidence>
<reference evidence="11" key="1">
    <citation type="submission" date="2022-11" db="EMBL/GenBank/DDBJ databases">
        <title>Corynebacterium sp. isolated from Penguins.</title>
        <authorList>
            <person name="Sedlar K."/>
            <person name="Svec P."/>
        </authorList>
    </citation>
    <scope>NUCLEOTIDE SEQUENCE</scope>
    <source>
        <strain evidence="11">P5875</strain>
    </source>
</reference>
<dbReference type="RefSeq" id="WP_267169262.1">
    <property type="nucleotide sequence ID" value="NZ_JAPMKX010000002.1"/>
</dbReference>
<dbReference type="GO" id="GO:0005886">
    <property type="term" value="C:plasma membrane"/>
    <property type="evidence" value="ECO:0007669"/>
    <property type="project" value="UniProtKB-SubCell"/>
</dbReference>
<gene>
    <name evidence="11" type="ORF">OS123_04585</name>
</gene>
<evidence type="ECO:0000259" key="10">
    <source>
        <dbReference type="Pfam" id="PF00535"/>
    </source>
</evidence>
<dbReference type="SUPFAM" id="SSF53448">
    <property type="entry name" value="Nucleotide-diphospho-sugar transferases"/>
    <property type="match status" value="1"/>
</dbReference>